<dbReference type="HAMAP" id="MF_01084">
    <property type="entry name" value="Diphthine_synth"/>
    <property type="match status" value="1"/>
</dbReference>
<dbReference type="GO" id="GO:0004164">
    <property type="term" value="F:diphthine synthase activity"/>
    <property type="evidence" value="ECO:0007669"/>
    <property type="project" value="UniProtKB-UniRule"/>
</dbReference>
<dbReference type="NCBIfam" id="TIGR00522">
    <property type="entry name" value="dph5"/>
    <property type="match status" value="1"/>
</dbReference>
<organism evidence="9 10">
    <name type="scientific">Methanobacterium congolense</name>
    <dbReference type="NCBI Taxonomy" id="118062"/>
    <lineage>
        <taxon>Archaea</taxon>
        <taxon>Methanobacteriati</taxon>
        <taxon>Methanobacteriota</taxon>
        <taxon>Methanomada group</taxon>
        <taxon>Methanobacteria</taxon>
        <taxon>Methanobacteriales</taxon>
        <taxon>Methanobacteriaceae</taxon>
        <taxon>Methanobacterium</taxon>
    </lineage>
</organism>
<comment type="similarity">
    <text evidence="2 6">Belongs to the diphthine synthase family.</text>
</comment>
<dbReference type="UniPathway" id="UPA00559"/>
<dbReference type="InterPro" id="IPR035996">
    <property type="entry name" value="4pyrrol_Methylase_sf"/>
</dbReference>
<dbReference type="Pfam" id="PF00590">
    <property type="entry name" value="TP_methylase"/>
    <property type="match status" value="1"/>
</dbReference>
<dbReference type="OrthoDB" id="39139at2157"/>
<feature type="binding site" evidence="6 7">
    <location>
        <position position="232"/>
    </location>
    <ligand>
        <name>S-adenosyl-L-methionine</name>
        <dbReference type="ChEBI" id="CHEBI:59789"/>
    </ligand>
</feature>
<dbReference type="InterPro" id="IPR004551">
    <property type="entry name" value="Dphthn_synthase"/>
</dbReference>
<dbReference type="STRING" id="118062.MCBB_1499"/>
<dbReference type="GO" id="GO:0017183">
    <property type="term" value="P:protein histidyl modification to diphthamide"/>
    <property type="evidence" value="ECO:0007669"/>
    <property type="project" value="UniProtKB-UniRule"/>
</dbReference>
<evidence type="ECO:0000256" key="4">
    <source>
        <dbReference type="ARBA" id="ARBA00022679"/>
    </source>
</evidence>
<dbReference type="EC" id="2.1.1.98" evidence="6"/>
<evidence type="ECO:0000313" key="10">
    <source>
        <dbReference type="Proteomes" id="UP000094707"/>
    </source>
</evidence>
<keyword evidence="3 6" id="KW-0489">Methyltransferase</keyword>
<evidence type="ECO:0000256" key="7">
    <source>
        <dbReference type="PIRSR" id="PIRSR036432-1"/>
    </source>
</evidence>
<feature type="binding site" evidence="6 7">
    <location>
        <begin position="112"/>
        <end position="113"/>
    </location>
    <ligand>
        <name>S-adenosyl-L-methionine</name>
        <dbReference type="ChEBI" id="CHEBI:59789"/>
    </ligand>
</feature>
<comment type="function">
    <text evidence="6">S-adenosyl-L-methionine-dependent methyltransferase that catalyzes the trimethylation of the amino group of the modified target histidine residue in translation elongation factor 2 (EF-2), to form an intermediate called diphthine. The three successive methylation reactions represent the second step of diphthamide biosynthesis.</text>
</comment>
<keyword evidence="10" id="KW-1185">Reference proteome</keyword>
<dbReference type="PATRIC" id="fig|129848.4.peg.1527"/>
<dbReference type="GO" id="GO:0032259">
    <property type="term" value="P:methylation"/>
    <property type="evidence" value="ECO:0007669"/>
    <property type="project" value="UniProtKB-KW"/>
</dbReference>
<protein>
    <recommendedName>
        <fullName evidence="6">Diphthine synthase</fullName>
        <ecNumber evidence="6">2.1.1.98</ecNumber>
    </recommendedName>
    <alternativeName>
        <fullName evidence="6">Diphthamide biosynthesis methyltransferase</fullName>
    </alternativeName>
</protein>
<feature type="binding site" evidence="6 7">
    <location>
        <position position="9"/>
    </location>
    <ligand>
        <name>S-adenosyl-L-methionine</name>
        <dbReference type="ChEBI" id="CHEBI:59789"/>
    </ligand>
</feature>
<proteinExistence type="inferred from homology"/>
<reference evidence="9 10" key="1">
    <citation type="submission" date="2016-08" db="EMBL/GenBank/DDBJ databases">
        <authorList>
            <person name="Seilhamer J.J."/>
        </authorList>
    </citation>
    <scope>NUCLEOTIDE SEQUENCE [LARGE SCALE GENOMIC DNA]</scope>
    <source>
        <strain evidence="9">Buetzberg</strain>
    </source>
</reference>
<comment type="pathway">
    <text evidence="1 6">Protein modification; peptidyl-diphthamide biosynthesis.</text>
</comment>
<dbReference type="Gene3D" id="3.40.1010.10">
    <property type="entry name" value="Cobalt-precorrin-4 Transmethylase, Domain 1"/>
    <property type="match status" value="1"/>
</dbReference>
<dbReference type="PIRSF" id="PIRSF036432">
    <property type="entry name" value="Diphthine_synth"/>
    <property type="match status" value="1"/>
</dbReference>
<dbReference type="InterPro" id="IPR014776">
    <property type="entry name" value="4pyrrole_Mease_sub2"/>
</dbReference>
<dbReference type="Gene3D" id="3.30.950.10">
    <property type="entry name" value="Methyltransferase, Cobalt-precorrin-4 Transmethylase, Domain 2"/>
    <property type="match status" value="1"/>
</dbReference>
<accession>A0A1D3L315</accession>
<evidence type="ECO:0000256" key="5">
    <source>
        <dbReference type="ARBA" id="ARBA00022691"/>
    </source>
</evidence>
<evidence type="ECO:0000256" key="1">
    <source>
        <dbReference type="ARBA" id="ARBA00005156"/>
    </source>
</evidence>
<feature type="binding site" evidence="6 7">
    <location>
        <position position="164"/>
    </location>
    <ligand>
        <name>S-adenosyl-L-methionine</name>
        <dbReference type="ChEBI" id="CHEBI:59789"/>
    </ligand>
</feature>
<comment type="subunit">
    <text evidence="6">Homodimer.</text>
</comment>
<dbReference type="RefSeq" id="WP_071907154.1">
    <property type="nucleotide sequence ID" value="NZ_LT607756.1"/>
</dbReference>
<feature type="binding site" evidence="6 7">
    <location>
        <position position="207"/>
    </location>
    <ligand>
        <name>S-adenosyl-L-methionine</name>
        <dbReference type="ChEBI" id="CHEBI:59789"/>
    </ligand>
</feature>
<keyword evidence="5 6" id="KW-0949">S-adenosyl-L-methionine</keyword>
<dbReference type="PANTHER" id="PTHR10882">
    <property type="entry name" value="DIPHTHINE SYNTHASE"/>
    <property type="match status" value="1"/>
</dbReference>
<dbReference type="InterPro" id="IPR014777">
    <property type="entry name" value="4pyrrole_Mease_sub1"/>
</dbReference>
<evidence type="ECO:0000256" key="2">
    <source>
        <dbReference type="ARBA" id="ARBA00006729"/>
    </source>
</evidence>
<evidence type="ECO:0000256" key="3">
    <source>
        <dbReference type="ARBA" id="ARBA00022603"/>
    </source>
</evidence>
<dbReference type="Proteomes" id="UP000094707">
    <property type="component" value="Chromosome I"/>
</dbReference>
<feature type="domain" description="Tetrapyrrole methylase" evidence="8">
    <location>
        <begin position="1"/>
        <end position="221"/>
    </location>
</feature>
<name>A0A1D3L315_9EURY</name>
<dbReference type="PANTHER" id="PTHR10882:SF0">
    <property type="entry name" value="DIPHTHINE METHYL ESTER SYNTHASE"/>
    <property type="match status" value="1"/>
</dbReference>
<dbReference type="InterPro" id="IPR000878">
    <property type="entry name" value="4pyrrol_Mease"/>
</dbReference>
<dbReference type="SUPFAM" id="SSF53790">
    <property type="entry name" value="Tetrapyrrole methylase"/>
    <property type="match status" value="1"/>
</dbReference>
<evidence type="ECO:0000313" key="9">
    <source>
        <dbReference type="EMBL" id="SCG86054.1"/>
    </source>
</evidence>
<dbReference type="CDD" id="cd11647">
    <property type="entry name" value="DHP5_DphB"/>
    <property type="match status" value="1"/>
</dbReference>
<dbReference type="AlphaFoldDB" id="A0A1D3L315"/>
<evidence type="ECO:0000256" key="6">
    <source>
        <dbReference type="HAMAP-Rule" id="MF_01084"/>
    </source>
</evidence>
<feature type="binding site" evidence="6 7">
    <location>
        <position position="87"/>
    </location>
    <ligand>
        <name>S-adenosyl-L-methionine</name>
        <dbReference type="ChEBI" id="CHEBI:59789"/>
    </ligand>
</feature>
<gene>
    <name evidence="6 9" type="primary">dphB</name>
    <name evidence="9" type="ORF">MCBB_1499</name>
</gene>
<keyword evidence="4 6" id="KW-0808">Transferase</keyword>
<sequence>MLYFIGLGLYDAGDISMKGAEALKNVDTIYAEFYTARLFGTNISTLEEMLGVEITILTREQVEEENIPLKEAEKKDVAFVSAGDPLIATTHSDLMIEARKKGIKTRVIHSSSILSAAPGIAGLQAYKFGKVTTIPFPEENYFPHSPYLAVKENMDSKLHTLVLLDIRAHEDRYMTANQGLEYLMRVESERGENLISGDTLAVVIARAGADKPVVRADKIEKLLNEDFGGPLHCLMIPGDLHFMEAEALVVLGGAPPEILEEDL</sequence>
<dbReference type="GeneID" id="30412340"/>
<comment type="catalytic activity">
    <reaction evidence="6">
        <text>2-[(3S)-amino-3-carboxypropyl]-L-histidyl-[translation elongation factor 2] + 3 S-adenosyl-L-methionine = diphthine-[translation elongation factor 2] + 3 S-adenosyl-L-homocysteine + 3 H(+)</text>
        <dbReference type="Rhea" id="RHEA:36415"/>
        <dbReference type="Rhea" id="RHEA-COMP:9749"/>
        <dbReference type="Rhea" id="RHEA-COMP:10172"/>
        <dbReference type="ChEBI" id="CHEBI:15378"/>
        <dbReference type="ChEBI" id="CHEBI:57856"/>
        <dbReference type="ChEBI" id="CHEBI:59789"/>
        <dbReference type="ChEBI" id="CHEBI:73995"/>
        <dbReference type="ChEBI" id="CHEBI:82696"/>
        <dbReference type="EC" id="2.1.1.98"/>
    </reaction>
</comment>
<dbReference type="EMBL" id="LT607756">
    <property type="protein sequence ID" value="SCG86054.1"/>
    <property type="molecule type" value="Genomic_DNA"/>
</dbReference>
<evidence type="ECO:0000259" key="8">
    <source>
        <dbReference type="Pfam" id="PF00590"/>
    </source>
</evidence>
<dbReference type="KEGG" id="mcub:MCBB_1499"/>
<feature type="binding site" evidence="6 7">
    <location>
        <position position="84"/>
    </location>
    <ligand>
        <name>S-adenosyl-L-methionine</name>
        <dbReference type="ChEBI" id="CHEBI:59789"/>
    </ligand>
</feature>